<accession>A0ABW5D6W0</accession>
<protein>
    <submittedName>
        <fullName evidence="1">DUF892 family protein</fullName>
    </submittedName>
</protein>
<dbReference type="PANTHER" id="PTHR30565:SF9">
    <property type="entry name" value="PROTEIN YCIF"/>
    <property type="match status" value="1"/>
</dbReference>
<evidence type="ECO:0000313" key="1">
    <source>
        <dbReference type="EMBL" id="MFD2256320.1"/>
    </source>
</evidence>
<proteinExistence type="predicted"/>
<dbReference type="InterPro" id="IPR010287">
    <property type="entry name" value="DUF892_YciF-like"/>
</dbReference>
<dbReference type="InterPro" id="IPR009078">
    <property type="entry name" value="Ferritin-like_SF"/>
</dbReference>
<keyword evidence="2" id="KW-1185">Reference proteome</keyword>
<name>A0ABW5D6W0_9BACT</name>
<dbReference type="Proteomes" id="UP001597375">
    <property type="component" value="Unassembled WGS sequence"/>
</dbReference>
<dbReference type="Pfam" id="PF05974">
    <property type="entry name" value="DUF892"/>
    <property type="match status" value="1"/>
</dbReference>
<dbReference type="PANTHER" id="PTHR30565">
    <property type="entry name" value="PROTEIN YCIF"/>
    <property type="match status" value="1"/>
</dbReference>
<evidence type="ECO:0000313" key="2">
    <source>
        <dbReference type="Proteomes" id="UP001597375"/>
    </source>
</evidence>
<dbReference type="InterPro" id="IPR047114">
    <property type="entry name" value="YciF"/>
</dbReference>
<gene>
    <name evidence="1" type="ORF">ACFSSA_06515</name>
</gene>
<comment type="caution">
    <text evidence="1">The sequence shown here is derived from an EMBL/GenBank/DDBJ whole genome shotgun (WGS) entry which is preliminary data.</text>
</comment>
<dbReference type="RefSeq" id="WP_386819453.1">
    <property type="nucleotide sequence ID" value="NZ_JBHUIT010000006.1"/>
</dbReference>
<sequence>MNVSTQSTKQVYNLKHLLEEQARDLYNAETKYSEFLTSMQLSSKDEDLADKFAHVKEGTANNIQKLKSICEKLNVPPTGVKCEAMAGLLREARETEHDYAHSSIKDAALIANAQRIAHYEIAGFGTARAFAKKLDLDDIADMFEEMAEQSGEIDKKLTKIACGSWLSTGINDAAAN</sequence>
<organism evidence="1 2">
    <name type="scientific">Luteolibacter algae</name>
    <dbReference type="NCBI Taxonomy" id="454151"/>
    <lineage>
        <taxon>Bacteria</taxon>
        <taxon>Pseudomonadati</taxon>
        <taxon>Verrucomicrobiota</taxon>
        <taxon>Verrucomicrobiia</taxon>
        <taxon>Verrucomicrobiales</taxon>
        <taxon>Verrucomicrobiaceae</taxon>
        <taxon>Luteolibacter</taxon>
    </lineage>
</organism>
<dbReference type="EMBL" id="JBHUIT010000006">
    <property type="protein sequence ID" value="MFD2256320.1"/>
    <property type="molecule type" value="Genomic_DNA"/>
</dbReference>
<dbReference type="Gene3D" id="1.20.1260.10">
    <property type="match status" value="1"/>
</dbReference>
<reference evidence="2" key="1">
    <citation type="journal article" date="2019" name="Int. J. Syst. Evol. Microbiol.">
        <title>The Global Catalogue of Microorganisms (GCM) 10K type strain sequencing project: providing services to taxonomists for standard genome sequencing and annotation.</title>
        <authorList>
            <consortium name="The Broad Institute Genomics Platform"/>
            <consortium name="The Broad Institute Genome Sequencing Center for Infectious Disease"/>
            <person name="Wu L."/>
            <person name="Ma J."/>
        </authorList>
    </citation>
    <scope>NUCLEOTIDE SEQUENCE [LARGE SCALE GENOMIC DNA]</scope>
    <source>
        <strain evidence="2">CGMCC 4.7106</strain>
    </source>
</reference>
<dbReference type="SUPFAM" id="SSF47240">
    <property type="entry name" value="Ferritin-like"/>
    <property type="match status" value="1"/>
</dbReference>
<dbReference type="InterPro" id="IPR012347">
    <property type="entry name" value="Ferritin-like"/>
</dbReference>